<dbReference type="PRINTS" id="PR00039">
    <property type="entry name" value="HTHLYSR"/>
</dbReference>
<dbReference type="Proteomes" id="UP001500064">
    <property type="component" value="Unassembled WGS sequence"/>
</dbReference>
<feature type="domain" description="HTH lysR-type" evidence="5">
    <location>
        <begin position="7"/>
        <end position="64"/>
    </location>
</feature>
<evidence type="ECO:0000313" key="7">
    <source>
        <dbReference type="Proteomes" id="UP001500064"/>
    </source>
</evidence>
<dbReference type="InterPro" id="IPR050950">
    <property type="entry name" value="HTH-type_LysR_regulators"/>
</dbReference>
<gene>
    <name evidence="6" type="ORF">GCM10009733_038750</name>
</gene>
<keyword evidence="7" id="KW-1185">Reference proteome</keyword>
<dbReference type="InterPro" id="IPR036390">
    <property type="entry name" value="WH_DNA-bd_sf"/>
</dbReference>
<evidence type="ECO:0000256" key="4">
    <source>
        <dbReference type="ARBA" id="ARBA00023163"/>
    </source>
</evidence>
<dbReference type="PANTHER" id="PTHR30419">
    <property type="entry name" value="HTH-TYPE TRANSCRIPTIONAL REGULATOR YBHD"/>
    <property type="match status" value="1"/>
</dbReference>
<accession>A0ABN2FAF7</accession>
<dbReference type="InterPro" id="IPR000847">
    <property type="entry name" value="LysR_HTH_N"/>
</dbReference>
<dbReference type="CDD" id="cd05466">
    <property type="entry name" value="PBP2_LTTR_substrate"/>
    <property type="match status" value="1"/>
</dbReference>
<name>A0ABN2FAF7_9ACTN</name>
<dbReference type="SUPFAM" id="SSF46785">
    <property type="entry name" value="Winged helix' DNA-binding domain"/>
    <property type="match status" value="1"/>
</dbReference>
<reference evidence="6 7" key="1">
    <citation type="journal article" date="2019" name="Int. J. Syst. Evol. Microbiol.">
        <title>The Global Catalogue of Microorganisms (GCM) 10K type strain sequencing project: providing services to taxonomists for standard genome sequencing and annotation.</title>
        <authorList>
            <consortium name="The Broad Institute Genomics Platform"/>
            <consortium name="The Broad Institute Genome Sequencing Center for Infectious Disease"/>
            <person name="Wu L."/>
            <person name="Ma J."/>
        </authorList>
    </citation>
    <scope>NUCLEOTIDE SEQUENCE [LARGE SCALE GENOMIC DNA]</scope>
    <source>
        <strain evidence="6 7">JCM 13929</strain>
    </source>
</reference>
<evidence type="ECO:0000256" key="2">
    <source>
        <dbReference type="ARBA" id="ARBA00023015"/>
    </source>
</evidence>
<evidence type="ECO:0000313" key="6">
    <source>
        <dbReference type="EMBL" id="GAA1637882.1"/>
    </source>
</evidence>
<evidence type="ECO:0000259" key="5">
    <source>
        <dbReference type="PROSITE" id="PS50931"/>
    </source>
</evidence>
<dbReference type="InterPro" id="IPR036388">
    <property type="entry name" value="WH-like_DNA-bd_sf"/>
</dbReference>
<dbReference type="PROSITE" id="PS50931">
    <property type="entry name" value="HTH_LYSR"/>
    <property type="match status" value="1"/>
</dbReference>
<keyword evidence="4" id="KW-0804">Transcription</keyword>
<organism evidence="6 7">
    <name type="scientific">Nonomuraea maheshkhaliensis</name>
    <dbReference type="NCBI Taxonomy" id="419590"/>
    <lineage>
        <taxon>Bacteria</taxon>
        <taxon>Bacillati</taxon>
        <taxon>Actinomycetota</taxon>
        <taxon>Actinomycetes</taxon>
        <taxon>Streptosporangiales</taxon>
        <taxon>Streptosporangiaceae</taxon>
        <taxon>Nonomuraea</taxon>
    </lineage>
</organism>
<dbReference type="Pfam" id="PF00126">
    <property type="entry name" value="HTH_1"/>
    <property type="match status" value="1"/>
</dbReference>
<dbReference type="EMBL" id="BAAAMU010000025">
    <property type="protein sequence ID" value="GAA1637882.1"/>
    <property type="molecule type" value="Genomic_DNA"/>
</dbReference>
<dbReference type="Pfam" id="PF03466">
    <property type="entry name" value="LysR_substrate"/>
    <property type="match status" value="1"/>
</dbReference>
<evidence type="ECO:0000256" key="3">
    <source>
        <dbReference type="ARBA" id="ARBA00023125"/>
    </source>
</evidence>
<dbReference type="InterPro" id="IPR005119">
    <property type="entry name" value="LysR_subst-bd"/>
</dbReference>
<dbReference type="Gene3D" id="1.10.10.10">
    <property type="entry name" value="Winged helix-like DNA-binding domain superfamily/Winged helix DNA-binding domain"/>
    <property type="match status" value="1"/>
</dbReference>
<proteinExistence type="inferred from homology"/>
<protein>
    <submittedName>
        <fullName evidence="6">LysR family transcriptional regulator</fullName>
    </submittedName>
</protein>
<keyword evidence="2" id="KW-0805">Transcription regulation</keyword>
<dbReference type="RefSeq" id="WP_346106541.1">
    <property type="nucleotide sequence ID" value="NZ_BAAAMU010000025.1"/>
</dbReference>
<comment type="similarity">
    <text evidence="1">Belongs to the LysR transcriptional regulatory family.</text>
</comment>
<comment type="caution">
    <text evidence="6">The sequence shown here is derived from an EMBL/GenBank/DDBJ whole genome shotgun (WGS) entry which is preliminary data.</text>
</comment>
<evidence type="ECO:0000256" key="1">
    <source>
        <dbReference type="ARBA" id="ARBA00009437"/>
    </source>
</evidence>
<dbReference type="Gene3D" id="3.40.190.290">
    <property type="match status" value="1"/>
</dbReference>
<sequence>MGAEQHVDVRQLEYFLAVVDHGGFSKGARALFMAQPSLSQAIKALEKDLGSQLFHRVGRRVVLTDAGRALIEPAHQVVRSMEVARASVAAVQGMVRGSVAIAAMPSPAVEPLSSMIGDFRRLHPDVRVVVRDAPVPQAVIESVRTGVTELGLLSAWELPTVSDVRLHPVEEQRFVLVAAPGGPFEPARTLPRESLAGQRLIVGEHGTGLRRLVEEIRASGVEVSIAVESEHRESFLPLVLKGVGVGVLAEAWRTLAEQAGALVFDLDPPASLHLAMVSRQSWLTPAATAFLETARAYRRGL</sequence>
<keyword evidence="3" id="KW-0238">DNA-binding</keyword>
<dbReference type="SUPFAM" id="SSF53850">
    <property type="entry name" value="Periplasmic binding protein-like II"/>
    <property type="match status" value="1"/>
</dbReference>